<sequence>MNEPTRDSTPDDVTRPDMIGHDEIATDPAADLEDVNDRGTGLDAEEIDPNTEADPYDVLEQHREVPIDDDEAPRG</sequence>
<gene>
    <name evidence="2" type="ORF">GCM10023215_07140</name>
</gene>
<dbReference type="EMBL" id="BAABIC010000002">
    <property type="protein sequence ID" value="GAA4677162.1"/>
    <property type="molecule type" value="Genomic_DNA"/>
</dbReference>
<reference evidence="3" key="1">
    <citation type="journal article" date="2019" name="Int. J. Syst. Evol. Microbiol.">
        <title>The Global Catalogue of Microorganisms (GCM) 10K type strain sequencing project: providing services to taxonomists for standard genome sequencing and annotation.</title>
        <authorList>
            <consortium name="The Broad Institute Genomics Platform"/>
            <consortium name="The Broad Institute Genome Sequencing Center for Infectious Disease"/>
            <person name="Wu L."/>
            <person name="Ma J."/>
        </authorList>
    </citation>
    <scope>NUCLEOTIDE SEQUENCE [LARGE SCALE GENOMIC DNA]</scope>
    <source>
        <strain evidence="3">JCM 18055</strain>
    </source>
</reference>
<name>A0ABP8W1K7_9PSEU</name>
<proteinExistence type="predicted"/>
<organism evidence="2 3">
    <name type="scientific">Pseudonocardia yuanmonensis</name>
    <dbReference type="NCBI Taxonomy" id="1095914"/>
    <lineage>
        <taxon>Bacteria</taxon>
        <taxon>Bacillati</taxon>
        <taxon>Actinomycetota</taxon>
        <taxon>Actinomycetes</taxon>
        <taxon>Pseudonocardiales</taxon>
        <taxon>Pseudonocardiaceae</taxon>
        <taxon>Pseudonocardia</taxon>
    </lineage>
</organism>
<evidence type="ECO:0000313" key="2">
    <source>
        <dbReference type="EMBL" id="GAA4677162.1"/>
    </source>
</evidence>
<evidence type="ECO:0008006" key="4">
    <source>
        <dbReference type="Google" id="ProtNLM"/>
    </source>
</evidence>
<comment type="caution">
    <text evidence="2">The sequence shown here is derived from an EMBL/GenBank/DDBJ whole genome shotgun (WGS) entry which is preliminary data.</text>
</comment>
<dbReference type="Proteomes" id="UP001500325">
    <property type="component" value="Unassembled WGS sequence"/>
</dbReference>
<evidence type="ECO:0000313" key="3">
    <source>
        <dbReference type="Proteomes" id="UP001500325"/>
    </source>
</evidence>
<accession>A0ABP8W1K7</accession>
<feature type="compositionally biased region" description="Acidic residues" evidence="1">
    <location>
        <begin position="43"/>
        <end position="57"/>
    </location>
</feature>
<dbReference type="RefSeq" id="WP_345378292.1">
    <property type="nucleotide sequence ID" value="NZ_BAABIC010000002.1"/>
</dbReference>
<feature type="compositionally biased region" description="Basic and acidic residues" evidence="1">
    <location>
        <begin position="59"/>
        <end position="75"/>
    </location>
</feature>
<feature type="region of interest" description="Disordered" evidence="1">
    <location>
        <begin position="1"/>
        <end position="75"/>
    </location>
</feature>
<evidence type="ECO:0000256" key="1">
    <source>
        <dbReference type="SAM" id="MobiDB-lite"/>
    </source>
</evidence>
<keyword evidence="3" id="KW-1185">Reference proteome</keyword>
<feature type="compositionally biased region" description="Basic and acidic residues" evidence="1">
    <location>
        <begin position="1"/>
        <end position="24"/>
    </location>
</feature>
<protein>
    <recommendedName>
        <fullName evidence="4">DUF5709 domain-containing protein</fullName>
    </recommendedName>
</protein>